<accession>A0A0A2RGX0</accession>
<name>A0A0A2RGX0_MORMO</name>
<evidence type="ECO:0000313" key="7">
    <source>
        <dbReference type="Proteomes" id="UP000244682"/>
    </source>
</evidence>
<evidence type="ECO:0000313" key="5">
    <source>
        <dbReference type="EMBL" id="MDS0898156.1"/>
    </source>
</evidence>
<evidence type="ECO:0000313" key="3">
    <source>
        <dbReference type="EMBL" id="HAT3808901.1"/>
    </source>
</evidence>
<organism evidence="4 6">
    <name type="scientific">Morganella morganii</name>
    <name type="common">Proteus morganii</name>
    <dbReference type="NCBI Taxonomy" id="582"/>
    <lineage>
        <taxon>Bacteria</taxon>
        <taxon>Pseudomonadati</taxon>
        <taxon>Pseudomonadota</taxon>
        <taxon>Gammaproteobacteria</taxon>
        <taxon>Enterobacterales</taxon>
        <taxon>Morganellaceae</taxon>
        <taxon>Morganella</taxon>
    </lineage>
</organism>
<reference evidence="3" key="4">
    <citation type="submission" date="2020-10" db="EMBL/GenBank/DDBJ databases">
        <authorList>
            <consortium name="NCBI Pathogen Detection Project"/>
        </authorList>
    </citation>
    <scope>NUCLEOTIDE SEQUENCE</scope>
    <source>
        <strain evidence="3">Morganella morganii ARLG-3209</strain>
    </source>
</reference>
<dbReference type="EMBL" id="ABKJEP030000011">
    <property type="protein sequence ID" value="EMO9456053.1"/>
    <property type="molecule type" value="Genomic_DNA"/>
</dbReference>
<dbReference type="Proteomes" id="UP001182247">
    <property type="component" value="Unassembled WGS sequence"/>
</dbReference>
<gene>
    <name evidence="1" type="ORF">AM380_12370</name>
    <name evidence="3" type="ORF">I8608_001747</name>
    <name evidence="5" type="ORF">OSC06_09260</name>
    <name evidence="2" type="ORF">PN925_001414</name>
    <name evidence="4" type="ORF">UA45_06735</name>
</gene>
<dbReference type="STRING" id="582.AL531_10165"/>
<protein>
    <submittedName>
        <fullName evidence="1">DUF465 domain-containing protein</fullName>
    </submittedName>
</protein>
<evidence type="ECO:0000313" key="6">
    <source>
        <dbReference type="Proteomes" id="UP000032582"/>
    </source>
</evidence>
<reference evidence="5" key="5">
    <citation type="submission" date="2023-02" db="EMBL/GenBank/DDBJ databases">
        <title>Detection, antimicrobial susceptibility and genomic characterization of NDM-producing species of Morganellaceae, Yersiniaceae, and Enterobacteriaceae other than Klebsiella.</title>
        <authorList>
            <person name="Camargo C.H."/>
            <person name="Sacchi C.T."/>
            <person name="Campos K.R."/>
        </authorList>
    </citation>
    <scope>NUCLEOTIDE SEQUENCE</scope>
    <source>
        <strain evidence="5">1189_21</strain>
    </source>
</reference>
<dbReference type="AlphaFoldDB" id="A0A0A2RGX0"/>
<proteinExistence type="predicted"/>
<evidence type="ECO:0000313" key="4">
    <source>
        <dbReference type="EMBL" id="KJF78352.1"/>
    </source>
</evidence>
<evidence type="ECO:0000313" key="2">
    <source>
        <dbReference type="EMBL" id="EMO9456053.1"/>
    </source>
</evidence>
<dbReference type="EMBL" id="JZSH01000053">
    <property type="protein sequence ID" value="KJF78352.1"/>
    <property type="molecule type" value="Genomic_DNA"/>
</dbReference>
<dbReference type="EMBL" id="DACSWI010000004">
    <property type="protein sequence ID" value="HAT3808901.1"/>
    <property type="molecule type" value="Genomic_DNA"/>
</dbReference>
<dbReference type="EMBL" id="JAPKIY010000015">
    <property type="protein sequence ID" value="MDS0898156.1"/>
    <property type="molecule type" value="Genomic_DNA"/>
</dbReference>
<dbReference type="OrthoDB" id="5616367at2"/>
<reference evidence="3" key="2">
    <citation type="journal article" date="2018" name="Genome Biol.">
        <title>SKESA: strategic k-mer extension for scrupulous assemblies.</title>
        <authorList>
            <person name="Souvorov A."/>
            <person name="Agarwala R."/>
            <person name="Lipman D.J."/>
        </authorList>
    </citation>
    <scope>NUCLEOTIDE SEQUENCE</scope>
    <source>
        <strain evidence="3">Morganella morganii ARLG-3209</strain>
    </source>
</reference>
<dbReference type="Proteomes" id="UP000032582">
    <property type="component" value="Unassembled WGS sequence"/>
</dbReference>
<dbReference type="InterPro" id="IPR007420">
    <property type="entry name" value="DUF465"/>
</dbReference>
<dbReference type="EMBL" id="CP028956">
    <property type="protein sequence ID" value="AWC94383.1"/>
    <property type="molecule type" value="Genomic_DNA"/>
</dbReference>
<reference evidence="2" key="6">
    <citation type="submission" date="2024-02" db="EMBL/GenBank/DDBJ databases">
        <authorList>
            <consortium name="Clinical and Environmental Microbiology Branch: Whole genome sequencing antimicrobial resistance pathogens in the healthcare setting"/>
        </authorList>
    </citation>
    <scope>NUCLEOTIDE SEQUENCE</scope>
    <source>
        <strain evidence="2">2023KU-00017</strain>
    </source>
</reference>
<dbReference type="Proteomes" id="UP000865968">
    <property type="component" value="Unassembled WGS sequence"/>
</dbReference>
<sequence length="70" mass="8010">MPLDQQALIAQLKDSNPRFAALYLKHHQLNNEIAELEGPNGAGYNDNVVRLKKEKLHVKDEMQRILAECQ</sequence>
<dbReference type="Gene3D" id="6.10.280.50">
    <property type="match status" value="1"/>
</dbReference>
<reference evidence="4 6" key="1">
    <citation type="submission" date="2015-02" db="EMBL/GenBank/DDBJ databases">
        <title>Whole genome shotgun sequencing of cultured foodborne pathogen.</title>
        <authorList>
            <person name="Timme R."/>
            <person name="Allard M.W."/>
            <person name="Strain E."/>
            <person name="Evans P.S."/>
            <person name="Brown E."/>
        </authorList>
    </citation>
    <scope>NUCLEOTIDE SEQUENCE [LARGE SCALE GENOMIC DNA]</scope>
    <source>
        <strain evidence="4 6">GCSL-TSO-24</strain>
    </source>
</reference>
<dbReference type="RefSeq" id="WP_024474907.1">
    <property type="nucleotide sequence ID" value="NZ_BPMH01000013.1"/>
</dbReference>
<dbReference type="Proteomes" id="UP000244682">
    <property type="component" value="Chromosome"/>
</dbReference>
<dbReference type="InterPro" id="IPR038444">
    <property type="entry name" value="DUF465_sf"/>
</dbReference>
<evidence type="ECO:0000313" key="1">
    <source>
        <dbReference type="EMBL" id="AWC94383.1"/>
    </source>
</evidence>
<reference evidence="1 7" key="3">
    <citation type="submission" date="2018-04" db="EMBL/GenBank/DDBJ databases">
        <title>Whole genome sequencing of Morganella morganii AR_0133.</title>
        <authorList>
            <person name="Conlan S."/>
            <person name="Thomas P.J."/>
            <person name="Mullikin J."/>
            <person name="Frank K.M."/>
            <person name="Segre J.A."/>
        </authorList>
    </citation>
    <scope>NUCLEOTIDE SEQUENCE [LARGE SCALE GENOMIC DNA]</scope>
    <source>
        <strain evidence="1 7">AR_0133</strain>
    </source>
</reference>
<dbReference type="PATRIC" id="fig|582.24.peg.2059"/>
<dbReference type="Pfam" id="PF04325">
    <property type="entry name" value="DUF465"/>
    <property type="match status" value="1"/>
</dbReference>